<feature type="domain" description="SSD" evidence="9">
    <location>
        <begin position="200"/>
        <end position="332"/>
    </location>
</feature>
<evidence type="ECO:0000256" key="6">
    <source>
        <dbReference type="ARBA" id="ARBA00023136"/>
    </source>
</evidence>
<keyword evidence="5 8" id="KW-1133">Transmembrane helix</keyword>
<feature type="transmembrane region" description="Helical" evidence="8">
    <location>
        <begin position="200"/>
        <end position="223"/>
    </location>
</feature>
<evidence type="ECO:0000256" key="1">
    <source>
        <dbReference type="ARBA" id="ARBA00004651"/>
    </source>
</evidence>
<dbReference type="STRING" id="1070870.SAMN05444351_1957"/>
<keyword evidence="6 8" id="KW-0472">Membrane</keyword>
<dbReference type="InterPro" id="IPR004869">
    <property type="entry name" value="MMPL_dom"/>
</dbReference>
<feature type="domain" description="SSD" evidence="9">
    <location>
        <begin position="542"/>
        <end position="670"/>
    </location>
</feature>
<evidence type="ECO:0000259" key="9">
    <source>
        <dbReference type="PROSITE" id="PS50156"/>
    </source>
</evidence>
<dbReference type="Gene3D" id="1.20.1640.10">
    <property type="entry name" value="Multidrug efflux transporter AcrB transmembrane domain"/>
    <property type="match status" value="2"/>
</dbReference>
<keyword evidence="11" id="KW-1185">Reference proteome</keyword>
<name>A0A1M5I8H2_9ACTN</name>
<evidence type="ECO:0000256" key="3">
    <source>
        <dbReference type="ARBA" id="ARBA00022475"/>
    </source>
</evidence>
<comment type="subcellular location">
    <subcellularLocation>
        <location evidence="1">Cell membrane</location>
        <topology evidence="1">Multi-pass membrane protein</topology>
    </subcellularLocation>
</comment>
<dbReference type="Pfam" id="PF03176">
    <property type="entry name" value="MMPL"/>
    <property type="match status" value="2"/>
</dbReference>
<feature type="transmembrane region" description="Helical" evidence="8">
    <location>
        <begin position="608"/>
        <end position="633"/>
    </location>
</feature>
<evidence type="ECO:0000256" key="2">
    <source>
        <dbReference type="ARBA" id="ARBA00010157"/>
    </source>
</evidence>
<dbReference type="InterPro" id="IPR000731">
    <property type="entry name" value="SSD"/>
</dbReference>
<dbReference type="OrthoDB" id="2365435at2"/>
<dbReference type="Proteomes" id="UP000184471">
    <property type="component" value="Unassembled WGS sequence"/>
</dbReference>
<proteinExistence type="inferred from homology"/>
<evidence type="ECO:0000313" key="11">
    <source>
        <dbReference type="Proteomes" id="UP000184471"/>
    </source>
</evidence>
<protein>
    <submittedName>
        <fullName evidence="10">Putative drug exporter of the RND superfamily</fullName>
    </submittedName>
</protein>
<evidence type="ECO:0000256" key="8">
    <source>
        <dbReference type="SAM" id="Phobius"/>
    </source>
</evidence>
<reference evidence="10 11" key="1">
    <citation type="submission" date="2016-11" db="EMBL/GenBank/DDBJ databases">
        <authorList>
            <person name="Jaros S."/>
            <person name="Januszkiewicz K."/>
            <person name="Wedrychowicz H."/>
        </authorList>
    </citation>
    <scope>NUCLEOTIDE SEQUENCE [LARGE SCALE GENOMIC DNA]</scope>
    <source>
        <strain evidence="10 11">DSM 45408</strain>
    </source>
</reference>
<evidence type="ECO:0000313" key="10">
    <source>
        <dbReference type="EMBL" id="SHG24678.1"/>
    </source>
</evidence>
<feature type="transmembrane region" description="Helical" evidence="8">
    <location>
        <begin position="171"/>
        <end position="193"/>
    </location>
</feature>
<keyword evidence="3" id="KW-1003">Cell membrane</keyword>
<feature type="transmembrane region" description="Helical" evidence="8">
    <location>
        <begin position="235"/>
        <end position="257"/>
    </location>
</feature>
<evidence type="ECO:0000256" key="4">
    <source>
        <dbReference type="ARBA" id="ARBA00022692"/>
    </source>
</evidence>
<dbReference type="GO" id="GO:0005886">
    <property type="term" value="C:plasma membrane"/>
    <property type="evidence" value="ECO:0007669"/>
    <property type="project" value="UniProtKB-SubCell"/>
</dbReference>
<keyword evidence="4 8" id="KW-0812">Transmembrane</keyword>
<feature type="transmembrane region" description="Helical" evidence="8">
    <location>
        <begin position="369"/>
        <end position="388"/>
    </location>
</feature>
<dbReference type="RefSeq" id="WP_073419978.1">
    <property type="nucleotide sequence ID" value="NZ_FQVX01000002.1"/>
</dbReference>
<dbReference type="SUPFAM" id="SSF82866">
    <property type="entry name" value="Multidrug efflux transporter AcrB transmembrane domain"/>
    <property type="match status" value="2"/>
</dbReference>
<dbReference type="PANTHER" id="PTHR33406:SF6">
    <property type="entry name" value="MEMBRANE PROTEIN YDGH-RELATED"/>
    <property type="match status" value="1"/>
</dbReference>
<accession>A0A1M5I8H2</accession>
<feature type="region of interest" description="Disordered" evidence="7">
    <location>
        <begin position="687"/>
        <end position="712"/>
    </location>
</feature>
<feature type="compositionally biased region" description="Low complexity" evidence="7">
    <location>
        <begin position="693"/>
        <end position="712"/>
    </location>
</feature>
<feature type="transmembrane region" description="Helical" evidence="8">
    <location>
        <begin position="572"/>
        <end position="596"/>
    </location>
</feature>
<feature type="transmembrane region" description="Helical" evidence="8">
    <location>
        <begin position="539"/>
        <end position="560"/>
    </location>
</feature>
<evidence type="ECO:0000256" key="5">
    <source>
        <dbReference type="ARBA" id="ARBA00022989"/>
    </source>
</evidence>
<dbReference type="EMBL" id="FQVX01000002">
    <property type="protein sequence ID" value="SHG24678.1"/>
    <property type="molecule type" value="Genomic_DNA"/>
</dbReference>
<dbReference type="AlphaFoldDB" id="A0A1M5I8H2"/>
<feature type="transmembrane region" description="Helical" evidence="8">
    <location>
        <begin position="311"/>
        <end position="332"/>
    </location>
</feature>
<evidence type="ECO:0000256" key="7">
    <source>
        <dbReference type="SAM" id="MobiDB-lite"/>
    </source>
</evidence>
<feature type="transmembrane region" description="Helical" evidence="8">
    <location>
        <begin position="515"/>
        <end position="532"/>
    </location>
</feature>
<gene>
    <name evidence="10" type="ORF">SAMN05444351_1957</name>
</gene>
<dbReference type="PROSITE" id="PS50156">
    <property type="entry name" value="SSD"/>
    <property type="match status" value="2"/>
</dbReference>
<comment type="similarity">
    <text evidence="2">Belongs to the resistance-nodulation-cell division (RND) (TC 2.A.6) family. MmpL subfamily.</text>
</comment>
<dbReference type="PANTHER" id="PTHR33406">
    <property type="entry name" value="MEMBRANE PROTEIN MJ1562-RELATED"/>
    <property type="match status" value="1"/>
</dbReference>
<dbReference type="InterPro" id="IPR050545">
    <property type="entry name" value="Mycobact_MmpL"/>
</dbReference>
<sequence>MGRSFASRVSHPRLKWVVLVVWLVLAAVSAPLAGLLPDQQENDVAAWLPAEAESTRALELQTELGSDPDLIPAVVVYERAAGLTAEDAAAVQADVEALGGLEALDGEVLGPIPSEDGQALQLVVPLDVGPDGWEAIAPVVDGIRAEVSDGPSGLDAYVTGPAGSAADSSEAFAGIDGTLLFAALGVVVLILLLTYRSPVLWVLPIFSAVIALFCSQAVVYLLARYADLTVNAQSASILTVLVVGAGTDYALLLVARYREELRLHTDRHEAMTEAVHRAGPAVLASGGTVVLGMLCLVAAEMNSTAGLGPVAAIGVAITLVVLMTLLPALLVICGRWVFWPVRPTFGSAEPSATGFWARVGAAIRPRPRVTWVVTSLLLLLACTAVFRLDPSGLTQAEGFRGEPESVQGDAAAARHFPAVAGNSVYVVTTADSAPEVAETVAADDGIAEVREPQVVRDDALVEASLADPFDSPAAADTVERLRVSLDDAGDGQAVVGGNTALNLDVQTASQRDNRVVIPLIMLVVLAVLGVLLRAVVAPLLLIATVVLSFGAALGLSALLFDAVLGVTDTDSSFPLFVFVFLVALGIDYNIFLMTRVREEAVDHGTRRAALVGLAATGGVITSAGLVLAATFAVLGTLPLTFLTQLGIAVALGVLLDTIIVRSVLVTALTLDVGRWMWWPSRLARRPDEHPDGADVPPGGAAVPAEPGTPVRT</sequence>
<feature type="transmembrane region" description="Helical" evidence="8">
    <location>
        <begin position="645"/>
        <end position="670"/>
    </location>
</feature>
<feature type="transmembrane region" description="Helical" evidence="8">
    <location>
        <begin position="278"/>
        <end position="299"/>
    </location>
</feature>
<organism evidence="10 11">
    <name type="scientific">Geodermatophilus nigrescens</name>
    <dbReference type="NCBI Taxonomy" id="1070870"/>
    <lineage>
        <taxon>Bacteria</taxon>
        <taxon>Bacillati</taxon>
        <taxon>Actinomycetota</taxon>
        <taxon>Actinomycetes</taxon>
        <taxon>Geodermatophilales</taxon>
        <taxon>Geodermatophilaceae</taxon>
        <taxon>Geodermatophilus</taxon>
    </lineage>
</organism>